<evidence type="ECO:0000256" key="5">
    <source>
        <dbReference type="SAM" id="MobiDB-lite"/>
    </source>
</evidence>
<dbReference type="PANTHER" id="PTHR22906">
    <property type="entry name" value="PROPERDIN"/>
    <property type="match status" value="1"/>
</dbReference>
<feature type="transmembrane region" description="Helical" evidence="6">
    <location>
        <begin position="1523"/>
        <end position="1544"/>
    </location>
</feature>
<evidence type="ECO:0000256" key="6">
    <source>
        <dbReference type="SAM" id="Phobius"/>
    </source>
</evidence>
<feature type="compositionally biased region" description="Acidic residues" evidence="5">
    <location>
        <begin position="723"/>
        <end position="747"/>
    </location>
</feature>
<name>A0AAD9LK76_BABDI</name>
<feature type="signal peptide" evidence="7">
    <location>
        <begin position="1"/>
        <end position="17"/>
    </location>
</feature>
<keyword evidence="6" id="KW-1133">Transmembrane helix</keyword>
<keyword evidence="6" id="KW-0472">Membrane</keyword>
<evidence type="ECO:0000256" key="3">
    <source>
        <dbReference type="ARBA" id="ARBA00022737"/>
    </source>
</evidence>
<evidence type="ECO:0000256" key="2">
    <source>
        <dbReference type="ARBA" id="ARBA00022475"/>
    </source>
</evidence>
<organism evidence="8 9">
    <name type="scientific">Babesia divergens</name>
    <dbReference type="NCBI Taxonomy" id="32595"/>
    <lineage>
        <taxon>Eukaryota</taxon>
        <taxon>Sar</taxon>
        <taxon>Alveolata</taxon>
        <taxon>Apicomplexa</taxon>
        <taxon>Aconoidasida</taxon>
        <taxon>Piroplasmida</taxon>
        <taxon>Babesiidae</taxon>
        <taxon>Babesia</taxon>
    </lineage>
</organism>
<feature type="chain" id="PRO_5042258324" evidence="7">
    <location>
        <begin position="18"/>
        <end position="1558"/>
    </location>
</feature>
<dbReference type="SMART" id="SM00209">
    <property type="entry name" value="TSP1"/>
    <property type="match status" value="4"/>
</dbReference>
<reference evidence="8" key="2">
    <citation type="submission" date="2021-05" db="EMBL/GenBank/DDBJ databases">
        <authorList>
            <person name="Pain A."/>
        </authorList>
    </citation>
    <scope>NUCLEOTIDE SEQUENCE</scope>
    <source>
        <strain evidence="8">1802A</strain>
    </source>
</reference>
<dbReference type="EMBL" id="JAHBMH010000007">
    <property type="protein sequence ID" value="KAK1939515.1"/>
    <property type="molecule type" value="Genomic_DNA"/>
</dbReference>
<dbReference type="Pfam" id="PF00090">
    <property type="entry name" value="TSP_1"/>
    <property type="match status" value="2"/>
</dbReference>
<evidence type="ECO:0000256" key="4">
    <source>
        <dbReference type="ARBA" id="ARBA00023157"/>
    </source>
</evidence>
<evidence type="ECO:0000313" key="8">
    <source>
        <dbReference type="EMBL" id="KAK1939515.1"/>
    </source>
</evidence>
<comment type="caution">
    <text evidence="8">The sequence shown here is derived from an EMBL/GenBank/DDBJ whole genome shotgun (WGS) entry which is preliminary data.</text>
</comment>
<dbReference type="InterPro" id="IPR000884">
    <property type="entry name" value="TSP1_rpt"/>
</dbReference>
<sequence length="1558" mass="176720">MNIAYLLSLVTAALVEADPEVSQAGYTTVYCGNSMVKKGSNVPMEICRDVCFNGAIRCRRHKSKTYDYTHAGGIEVDGNCFIKSAGYSNDCIFPYEHDVISNLPIVSGYNVVAAGQRKTIALEGFTKPIVFAQAIDGRSGGHHGKVVISDVTTQSFTFNVDGKADFVYGVAWFVIEQDIPVESFYASHVHIEKVAFNGNHVVRITNPQYTRRSNNIAMFVQELTPNVDAVLKMTVTNDVIEVNITSVKQGEDTDQPLEREVEMALLFVDMDYFKSDANHMFGNMPISFLTPQSRNHDVIVPVRSDTKPLVFYTPYYNRVGDEVPSASCSWTSKSQAQGFFTCQFEPSSLVTLFPIGPPNVIFLAMKRIDKITETDRSFFKYGICSNAYSAVKGEAKPKSSYNGEETGAIEQPEAKEQDDDMYCAKLCVIRNRLCKDDLPCLRKYMGPSCAISDDKSNRRNKGGEELPLPTFLSPLIFLKEELNGTLCPGMFKAMQYKDVDDNMLQFIDEIWLHCQENNNNITRKNVVGIVDNHIAKNFCIKVLASLPVEWTPLETLRSQYIQNGVHLPLKKILSGYVVFSFCEYDDEMKMMTYYEYSKAAEPSSTASSVDCIETEWEEWSSCSGDCIPLVGQTLKRRVRSVLRFPVGDGRKCVTEETKACTLEELRSCKGMCVVTEWSEWGNCFRSTRVRRRYVRRYTEECDTMNMMEQKACKPTKGQQDAHIEDEEDTETMESLDGPDNEYQDADNEGQRGMDDYVEASTSGHQTYSYKDNYDLEHQMYEYMREHDGWQYNYTDPWNVQHEMHEGDPGAMDEEEKHFSGGIFNAPEPGASPQIYDQDEEISEGESLLETEGTNTHQNCTIWSDWSGCSSMCNDEEGYRYRISSIDQPDNIYSTCHAWEKQPCTPTEDCGLSHSINCDQVRSVYYNETDDAECREDCALMMEHCRDDGQNNYMECLTKLKAKSEYADFFFRCLLPHEQKGRLELLEKVFKNKCFITKAVYSDAKNSWKNEETQSCFCSIPGAVPCTAKDVHYNREEIHADMVDSGFCPIMDHKLSFFVPGHAGGKPDSMTYVSLAGNKRMHCPLDISNREVVTYTDFGNEKLEDYCQHGPLYAYQRSRSTSSVKQYEHKYNCDTAVSNSGISDTECRLLCRSVRVACLSKHEPYLKCIKDRLLVESEHEAGRFSEYGCRLPPTLDVFFDEDYYRVYVTSFETDPSVKKACSLLVHNAILQCEAQDMLKNRDSLSKCMASKLEDTHVTPKGPTLKLFQMGDDAATKFKSSCRFDPSLKGGRGYVMCKFPTETENYESWSEWSACSAACNDFDNIATRYRTRKVAKHAENSFFPGGLGTLQFGLCLHLGGCEGGRWVDSINEADNRTHILNYKAYMQNLPAKVSESPDHTYNRYPELRNEISTGATCQIFKSIKIVSYTGVTCGCPKKHAPCSFATAMSNPMWMEGMQNFCQDRPLASIGFQGELSNYKYYCNIGMLLAPIEYGSTPACDYYDNNEYVACETADEEPITLRTKHFTFMGVCLGLMFSAYAVLMRIVNRRRLRDMSVNKDE</sequence>
<dbReference type="Gene3D" id="2.20.100.10">
    <property type="entry name" value="Thrombospondin type-1 (TSP1) repeat"/>
    <property type="match status" value="1"/>
</dbReference>
<feature type="region of interest" description="Disordered" evidence="5">
    <location>
        <begin position="711"/>
        <end position="752"/>
    </location>
</feature>
<accession>A0AAD9LK76</accession>
<keyword evidence="4" id="KW-1015">Disulfide bond</keyword>
<keyword evidence="6" id="KW-0812">Transmembrane</keyword>
<proteinExistence type="predicted"/>
<evidence type="ECO:0000256" key="1">
    <source>
        <dbReference type="ARBA" id="ARBA00004236"/>
    </source>
</evidence>
<dbReference type="PROSITE" id="PS50092">
    <property type="entry name" value="TSP1"/>
    <property type="match status" value="2"/>
</dbReference>
<dbReference type="Proteomes" id="UP001195914">
    <property type="component" value="Unassembled WGS sequence"/>
</dbReference>
<reference evidence="8" key="1">
    <citation type="journal article" date="2014" name="Nucleic Acids Res.">
        <title>The evolutionary dynamics of variant antigen genes in Babesia reveal a history of genomic innovation underlying host-parasite interaction.</title>
        <authorList>
            <person name="Jackson A.P."/>
            <person name="Otto T.D."/>
            <person name="Darby A."/>
            <person name="Ramaprasad A."/>
            <person name="Xia D."/>
            <person name="Echaide I.E."/>
            <person name="Farber M."/>
            <person name="Gahlot S."/>
            <person name="Gamble J."/>
            <person name="Gupta D."/>
            <person name="Gupta Y."/>
            <person name="Jackson L."/>
            <person name="Malandrin L."/>
            <person name="Malas T.B."/>
            <person name="Moussa E."/>
            <person name="Nair M."/>
            <person name="Reid A.J."/>
            <person name="Sanders M."/>
            <person name="Sharma J."/>
            <person name="Tracey A."/>
            <person name="Quail M.A."/>
            <person name="Weir W."/>
            <person name="Wastling J.M."/>
            <person name="Hall N."/>
            <person name="Willadsen P."/>
            <person name="Lingelbach K."/>
            <person name="Shiels B."/>
            <person name="Tait A."/>
            <person name="Berriman M."/>
            <person name="Allred D.R."/>
            <person name="Pain A."/>
        </authorList>
    </citation>
    <scope>NUCLEOTIDE SEQUENCE</scope>
    <source>
        <strain evidence="8">1802A</strain>
    </source>
</reference>
<dbReference type="InterPro" id="IPR036383">
    <property type="entry name" value="TSP1_rpt_sf"/>
</dbReference>
<dbReference type="InterPro" id="IPR052065">
    <property type="entry name" value="Compl_asym_regulator"/>
</dbReference>
<evidence type="ECO:0000313" key="9">
    <source>
        <dbReference type="Proteomes" id="UP001195914"/>
    </source>
</evidence>
<evidence type="ECO:0000256" key="7">
    <source>
        <dbReference type="SAM" id="SignalP"/>
    </source>
</evidence>
<keyword evidence="7" id="KW-0732">Signal</keyword>
<dbReference type="SUPFAM" id="SSF82895">
    <property type="entry name" value="TSP-1 type 1 repeat"/>
    <property type="match status" value="1"/>
</dbReference>
<comment type="subcellular location">
    <subcellularLocation>
        <location evidence="1">Cell membrane</location>
    </subcellularLocation>
</comment>
<protein>
    <submittedName>
        <fullName evidence="8">Uncharacterized protein</fullName>
    </submittedName>
</protein>
<keyword evidence="9" id="KW-1185">Reference proteome</keyword>
<dbReference type="GO" id="GO:0005886">
    <property type="term" value="C:plasma membrane"/>
    <property type="evidence" value="ECO:0007669"/>
    <property type="project" value="UniProtKB-SubCell"/>
</dbReference>
<dbReference type="PANTHER" id="PTHR22906:SF21">
    <property type="entry name" value="SEMA DOMAIN-CONTAINING PROTEIN"/>
    <property type="match status" value="1"/>
</dbReference>
<gene>
    <name evidence="8" type="ORF">X943_000662</name>
</gene>
<feature type="region of interest" description="Disordered" evidence="5">
    <location>
        <begin position="395"/>
        <end position="414"/>
    </location>
</feature>
<keyword evidence="3" id="KW-0677">Repeat</keyword>
<keyword evidence="2" id="KW-1003">Cell membrane</keyword>